<dbReference type="AlphaFoldDB" id="A0A165S2V6"/>
<evidence type="ECO:0000256" key="5">
    <source>
        <dbReference type="PROSITE-ProRule" id="PRU00288"/>
    </source>
</evidence>
<feature type="compositionally biased region" description="Polar residues" evidence="6">
    <location>
        <begin position="145"/>
        <end position="156"/>
    </location>
</feature>
<dbReference type="PANTHER" id="PTHR46395:SF1">
    <property type="entry name" value="ADP-RIBOSYLATION FACTOR GTPASE-ACTIVATING PROTEIN 1"/>
    <property type="match status" value="1"/>
</dbReference>
<feature type="region of interest" description="Disordered" evidence="6">
    <location>
        <begin position="134"/>
        <end position="201"/>
    </location>
</feature>
<evidence type="ECO:0000256" key="2">
    <source>
        <dbReference type="ARBA" id="ARBA00022723"/>
    </source>
</evidence>
<feature type="compositionally biased region" description="Low complexity" evidence="6">
    <location>
        <begin position="178"/>
        <end position="198"/>
    </location>
</feature>
<dbReference type="STRING" id="1314782.A0A165S2V6"/>
<dbReference type="OrthoDB" id="983479at2759"/>
<dbReference type="GO" id="GO:0005096">
    <property type="term" value="F:GTPase activator activity"/>
    <property type="evidence" value="ECO:0007669"/>
    <property type="project" value="UniProtKB-KW"/>
</dbReference>
<keyword evidence="3 5" id="KW-0863">Zinc-finger</keyword>
<evidence type="ECO:0000256" key="6">
    <source>
        <dbReference type="SAM" id="MobiDB-lite"/>
    </source>
</evidence>
<dbReference type="EMBL" id="KV425577">
    <property type="protein sequence ID" value="KZT24601.1"/>
    <property type="molecule type" value="Genomic_DNA"/>
</dbReference>
<dbReference type="SMART" id="SM00105">
    <property type="entry name" value="ArfGap"/>
    <property type="match status" value="1"/>
</dbReference>
<feature type="domain" description="Arf-GAP" evidence="7">
    <location>
        <begin position="8"/>
        <end position="121"/>
    </location>
</feature>
<feature type="compositionally biased region" description="Polar residues" evidence="6">
    <location>
        <begin position="399"/>
        <end position="420"/>
    </location>
</feature>
<keyword evidence="9" id="KW-1185">Reference proteome</keyword>
<keyword evidence="2" id="KW-0479">Metal-binding</keyword>
<dbReference type="PANTHER" id="PTHR46395">
    <property type="entry name" value="ADP-RIBOSYLATION FACTOR GTPASE-ACTIVATING PROTEIN 1"/>
    <property type="match status" value="1"/>
</dbReference>
<evidence type="ECO:0000313" key="8">
    <source>
        <dbReference type="EMBL" id="KZT24601.1"/>
    </source>
</evidence>
<evidence type="ECO:0000313" key="9">
    <source>
        <dbReference type="Proteomes" id="UP000076761"/>
    </source>
</evidence>
<feature type="compositionally biased region" description="Polar residues" evidence="6">
    <location>
        <begin position="381"/>
        <end position="391"/>
    </location>
</feature>
<dbReference type="Proteomes" id="UP000076761">
    <property type="component" value="Unassembled WGS sequence"/>
</dbReference>
<evidence type="ECO:0000256" key="1">
    <source>
        <dbReference type="ARBA" id="ARBA00022468"/>
    </source>
</evidence>
<feature type="compositionally biased region" description="Polar residues" evidence="6">
    <location>
        <begin position="233"/>
        <end position="250"/>
    </location>
</feature>
<name>A0A165S2V6_9AGAM</name>
<evidence type="ECO:0000259" key="7">
    <source>
        <dbReference type="PROSITE" id="PS50115"/>
    </source>
</evidence>
<dbReference type="CDD" id="cd08830">
    <property type="entry name" value="ArfGap_ArfGap1"/>
    <property type="match status" value="1"/>
</dbReference>
<dbReference type="InterPro" id="IPR037278">
    <property type="entry name" value="ARFGAP/RecO"/>
</dbReference>
<dbReference type="PROSITE" id="PS50115">
    <property type="entry name" value="ARFGAP"/>
    <property type="match status" value="1"/>
</dbReference>
<dbReference type="InParanoid" id="A0A165S2V6"/>
<dbReference type="FunCoup" id="A0A165S2V6">
    <property type="interactions" value="314"/>
</dbReference>
<dbReference type="GO" id="GO:0008270">
    <property type="term" value="F:zinc ion binding"/>
    <property type="evidence" value="ECO:0007669"/>
    <property type="project" value="UniProtKB-KW"/>
</dbReference>
<dbReference type="InterPro" id="IPR001164">
    <property type="entry name" value="ArfGAP_dom"/>
</dbReference>
<feature type="compositionally biased region" description="Polar residues" evidence="6">
    <location>
        <begin position="164"/>
        <end position="173"/>
    </location>
</feature>
<dbReference type="PRINTS" id="PR00405">
    <property type="entry name" value="REVINTRACTNG"/>
</dbReference>
<dbReference type="GO" id="GO:0032012">
    <property type="term" value="P:regulation of ARF protein signal transduction"/>
    <property type="evidence" value="ECO:0007669"/>
    <property type="project" value="TreeGrafter"/>
</dbReference>
<evidence type="ECO:0000256" key="4">
    <source>
        <dbReference type="ARBA" id="ARBA00022833"/>
    </source>
</evidence>
<protein>
    <submittedName>
        <fullName evidence="8">ArfGap-domain-containing protein</fullName>
    </submittedName>
</protein>
<feature type="region of interest" description="Disordered" evidence="6">
    <location>
        <begin position="348"/>
        <end position="426"/>
    </location>
</feature>
<organism evidence="8 9">
    <name type="scientific">Neolentinus lepideus HHB14362 ss-1</name>
    <dbReference type="NCBI Taxonomy" id="1314782"/>
    <lineage>
        <taxon>Eukaryota</taxon>
        <taxon>Fungi</taxon>
        <taxon>Dikarya</taxon>
        <taxon>Basidiomycota</taxon>
        <taxon>Agaricomycotina</taxon>
        <taxon>Agaricomycetes</taxon>
        <taxon>Gloeophyllales</taxon>
        <taxon>Gloeophyllaceae</taxon>
        <taxon>Neolentinus</taxon>
    </lineage>
</organism>
<dbReference type="GO" id="GO:0000139">
    <property type="term" value="C:Golgi membrane"/>
    <property type="evidence" value="ECO:0007669"/>
    <property type="project" value="TreeGrafter"/>
</dbReference>
<dbReference type="Gene3D" id="1.10.220.150">
    <property type="entry name" value="Arf GTPase activating protein"/>
    <property type="match status" value="1"/>
</dbReference>
<dbReference type="SUPFAM" id="SSF57863">
    <property type="entry name" value="ArfGap/RecO-like zinc finger"/>
    <property type="match status" value="1"/>
</dbReference>
<accession>A0A165S2V6</accession>
<reference evidence="8 9" key="1">
    <citation type="journal article" date="2016" name="Mol. Biol. Evol.">
        <title>Comparative Genomics of Early-Diverging Mushroom-Forming Fungi Provides Insights into the Origins of Lignocellulose Decay Capabilities.</title>
        <authorList>
            <person name="Nagy L.G."/>
            <person name="Riley R."/>
            <person name="Tritt A."/>
            <person name="Adam C."/>
            <person name="Daum C."/>
            <person name="Floudas D."/>
            <person name="Sun H."/>
            <person name="Yadav J.S."/>
            <person name="Pangilinan J."/>
            <person name="Larsson K.H."/>
            <person name="Matsuura K."/>
            <person name="Barry K."/>
            <person name="Labutti K."/>
            <person name="Kuo R."/>
            <person name="Ohm R.A."/>
            <person name="Bhattacharya S.S."/>
            <person name="Shirouzu T."/>
            <person name="Yoshinaga Y."/>
            <person name="Martin F.M."/>
            <person name="Grigoriev I.V."/>
            <person name="Hibbett D.S."/>
        </authorList>
    </citation>
    <scope>NUCLEOTIDE SEQUENCE [LARGE SCALE GENOMIC DNA]</scope>
    <source>
        <strain evidence="8 9">HHB14362 ss-1</strain>
    </source>
</reference>
<dbReference type="GO" id="GO:0030100">
    <property type="term" value="P:regulation of endocytosis"/>
    <property type="evidence" value="ECO:0007669"/>
    <property type="project" value="TreeGrafter"/>
</dbReference>
<keyword evidence="4" id="KW-0862">Zinc</keyword>
<dbReference type="Pfam" id="PF01412">
    <property type="entry name" value="ArfGap"/>
    <property type="match status" value="1"/>
</dbReference>
<feature type="region of interest" description="Disordered" evidence="6">
    <location>
        <begin position="213"/>
        <end position="251"/>
    </location>
</feature>
<gene>
    <name evidence="8" type="ORF">NEOLEDRAFT_1067408</name>
</gene>
<dbReference type="InterPro" id="IPR038508">
    <property type="entry name" value="ArfGAP_dom_sf"/>
</dbReference>
<keyword evidence="1" id="KW-0343">GTPase activation</keyword>
<sequence length="426" mass="45448">MTDQALAKKTLQELIKREDLKNKACIDCGNPNPQWASLSFAVFLCLQCAGTHRGFGVHISFVRSVSMDTWQDEQIKRMKLGGNAPFRGFMQSYPAEGGYKDGLSPYETYHCWAATQYREKLDAELAGKPWVPSSPPADYNVPGAGTNSPGRPSSAQGLRKSRASARSNTGSSFRDSRPTSPSSLSYSPDPSGTSSPPLDQRSANESYFARLGQANSSRPDNLPPSQGGRYQGFGSTPSPTVGSQHPSFGLSSAAAPTLSELQENPMAALSKGWSLFSTAVAGATKAVSENVIQPGIQKVQDPSFQASVKGYVAKAGEVGSSANDWGRRQLGVDVVGTVGGVKARMGLGRPDRNGYGAVGQDQYGEHSGLYQDDDEVFGEFSGSNHGLSSRTGLYDQHESNSQSSTANASESNKSTSTKQNDGWEDW</sequence>
<proteinExistence type="predicted"/>
<evidence type="ECO:0000256" key="3">
    <source>
        <dbReference type="ARBA" id="ARBA00022771"/>
    </source>
</evidence>